<organism evidence="2 3">
    <name type="scientific">Streblomastix strix</name>
    <dbReference type="NCBI Taxonomy" id="222440"/>
    <lineage>
        <taxon>Eukaryota</taxon>
        <taxon>Metamonada</taxon>
        <taxon>Preaxostyla</taxon>
        <taxon>Oxymonadida</taxon>
        <taxon>Streblomastigidae</taxon>
        <taxon>Streblomastix</taxon>
    </lineage>
</organism>
<feature type="signal peptide" evidence="1">
    <location>
        <begin position="1"/>
        <end position="19"/>
    </location>
</feature>
<gene>
    <name evidence="2" type="ORF">EZS28_012117</name>
</gene>
<name>A0A5J4WCX3_9EUKA</name>
<dbReference type="EMBL" id="SNRW01002566">
    <property type="protein sequence ID" value="KAA6392355.1"/>
    <property type="molecule type" value="Genomic_DNA"/>
</dbReference>
<proteinExistence type="predicted"/>
<evidence type="ECO:0008006" key="4">
    <source>
        <dbReference type="Google" id="ProtNLM"/>
    </source>
</evidence>
<reference evidence="2 3" key="1">
    <citation type="submission" date="2019-03" db="EMBL/GenBank/DDBJ databases">
        <title>Single cell metagenomics reveals metabolic interactions within the superorganism composed of flagellate Streblomastix strix and complex community of Bacteroidetes bacteria on its surface.</title>
        <authorList>
            <person name="Treitli S.C."/>
            <person name="Kolisko M."/>
            <person name="Husnik F."/>
            <person name="Keeling P."/>
            <person name="Hampl V."/>
        </authorList>
    </citation>
    <scope>NUCLEOTIDE SEQUENCE [LARGE SCALE GENOMIC DNA]</scope>
    <source>
        <strain evidence="2">ST1C</strain>
    </source>
</reference>
<comment type="caution">
    <text evidence="2">The sequence shown here is derived from an EMBL/GenBank/DDBJ whole genome shotgun (WGS) entry which is preliminary data.</text>
</comment>
<protein>
    <recommendedName>
        <fullName evidence="4">Right handed beta helix domain-containing protein</fullName>
    </recommendedName>
</protein>
<dbReference type="AlphaFoldDB" id="A0A5J4WCX3"/>
<dbReference type="Proteomes" id="UP000324800">
    <property type="component" value="Unassembled WGS sequence"/>
</dbReference>
<feature type="chain" id="PRO_5023891402" description="Right handed beta helix domain-containing protein" evidence="1">
    <location>
        <begin position="20"/>
        <end position="958"/>
    </location>
</feature>
<evidence type="ECO:0000313" key="2">
    <source>
        <dbReference type="EMBL" id="KAA6392355.1"/>
    </source>
</evidence>
<sequence>MAPAMTFVLFVLTFSIVSAFTSDSINNRDLLYCEQADKISQNECPINTQQYQYRIFVVLNQTINEALILAKTKFQEYKNIELTLDFNQHVFVAKGVEINKDNSLKISGSGYNVHDIAIEEQFSLNGGSLTLHKISLRGISQSATFKTAFITINPDSKLLIDECKIIYSLTLPENALIEATQLKQIIEERYLVQLFNTSFENSECNGKRGFIYLEIWSEVSVQIKRCSFQGYRGAAGSGRNGALTIVDHLGGIINAQIIIQECIFVDNEGELAGSISVLGNTLRIVHVINCSFINNRMKDIQLKMNNQEGDISEEIKGMIIDDKKTQIENLIVQQSYKRINSDVNLFVSDSGSDSNVCLDTNPCLTIKSILERTPPLFGYSTDIAIINLKSDTKQQSNIIIGSSDVIQTVIQSNGFVQGQSSYSQYTISYSQFTNTLFQINLLSKLSIQGIKIEQDSAQITQQVAYNLFQLNNGSLTVIDTIIQNFHFKNQSGVINLVQNPSTNNNIIAISSSTFQDIVQEGTACVGGSIIHGEIRQGSSLIINTETLFKNCSSQTGSGGAIKLVILYDYTSEINKVTFDSCQSSQGGAIWFDFIGPSNFQIKNDSQFIKCKTNNNGNGGGIWTQHKDNGKLNLIDTSFSECECTQEGNGGAIAFTQINQYGGIGMDNVSFSLCKTLLGSSQKYGWGGAIFIDIKHSDTFQVYFFNLSSLVFSNCISAGKGNNIHIRSPNIANTAQDIIANNFITVYGISDLFTSGLYPDDYLGINTVDGATGTNEANKYTPLFGGSVSDQPSYSYQFYVNGKTGQNVPTCRQDDDPCLTMKYILTYNPIYVLDSYYIKGTTNLTIVVMKNTEKENDEEISTQTPIGNRFIVKSDGYIQGTFGQTKLRIITKSYYQTLFQIQAGSLLEFIGIQFDNLQSSPLVQEPLINIIQLTSEINQPILSLIECEFKQDPPSSSAS</sequence>
<accession>A0A5J4WCX3</accession>
<dbReference type="OrthoDB" id="10693331at2759"/>
<evidence type="ECO:0000256" key="1">
    <source>
        <dbReference type="SAM" id="SignalP"/>
    </source>
</evidence>
<keyword evidence="1" id="KW-0732">Signal</keyword>
<feature type="non-terminal residue" evidence="2">
    <location>
        <position position="958"/>
    </location>
</feature>
<evidence type="ECO:0000313" key="3">
    <source>
        <dbReference type="Proteomes" id="UP000324800"/>
    </source>
</evidence>